<proteinExistence type="predicted"/>
<dbReference type="PANTHER" id="PTHR33786">
    <property type="entry name" value="UBIQUITIN CARBOXYL-TERMINAL HYDROLASE"/>
    <property type="match status" value="1"/>
</dbReference>
<keyword evidence="1" id="KW-0732">Signal</keyword>
<dbReference type="KEGG" id="mus:103993046"/>
<accession>A0A804K0U6</accession>
<dbReference type="EnsemblPlants" id="Ma07_t28180.1">
    <property type="protein sequence ID" value="Ma07_p28180.1"/>
    <property type="gene ID" value="Ma07_g28180"/>
</dbReference>
<feature type="chain" id="PRO_5036220048" evidence="1">
    <location>
        <begin position="25"/>
        <end position="113"/>
    </location>
</feature>
<dbReference type="InterPro" id="IPR057188">
    <property type="entry name" value="DUF7866"/>
</dbReference>
<protein>
    <submittedName>
        <fullName evidence="3">(wild Malaysian banana) hypothetical protein</fullName>
    </submittedName>
</protein>
<evidence type="ECO:0000313" key="5">
    <source>
        <dbReference type="Proteomes" id="UP000012960"/>
    </source>
</evidence>
<gene>
    <name evidence="3" type="ORF">GSMUA_26350.1</name>
</gene>
<dbReference type="OMA" id="RCHALEM"/>
<evidence type="ECO:0000256" key="1">
    <source>
        <dbReference type="SAM" id="SignalP"/>
    </source>
</evidence>
<keyword evidence="5" id="KW-1185">Reference proteome</keyword>
<dbReference type="Gramene" id="Ma07_t28180.1">
    <property type="protein sequence ID" value="Ma07_p28180.1"/>
    <property type="gene ID" value="Ma07_g28180"/>
</dbReference>
<dbReference type="PANTHER" id="PTHR33786:SF5">
    <property type="entry name" value="EXPRESSED PROTEIN"/>
    <property type="match status" value="1"/>
</dbReference>
<evidence type="ECO:0000313" key="4">
    <source>
        <dbReference type="EnsemblPlants" id="Ma07_p28180.1"/>
    </source>
</evidence>
<reference evidence="3" key="1">
    <citation type="submission" date="2021-03" db="EMBL/GenBank/DDBJ databases">
        <authorList>
            <consortium name="Genoscope - CEA"/>
            <person name="William W."/>
        </authorList>
    </citation>
    <scope>NUCLEOTIDE SEQUENCE</scope>
    <source>
        <strain evidence="3">Doubled-haploid Pahang</strain>
    </source>
</reference>
<dbReference type="Proteomes" id="UP000012960">
    <property type="component" value="Unplaced"/>
</dbReference>
<name>A0A804K0U6_MUSAM</name>
<dbReference type="InParanoid" id="A0A804K0U6"/>
<dbReference type="EMBL" id="HG996473">
    <property type="protein sequence ID" value="CAG1858003.1"/>
    <property type="molecule type" value="Genomic_DNA"/>
</dbReference>
<dbReference type="Pfam" id="PF25268">
    <property type="entry name" value="DUF7866"/>
    <property type="match status" value="1"/>
</dbReference>
<feature type="signal peptide" evidence="1">
    <location>
        <begin position="1"/>
        <end position="24"/>
    </location>
</feature>
<sequence length="113" mass="12014">MGNLNASLFLMLALLLSALPYKGASDNGTNPTDDNIPVSPVEHQPVAGEVISAFYGGVLAPFHVCSECQCCSGSDRRNCQQTKCCHRIICSQPGKPFNYCSLKPISCGCANCN</sequence>
<feature type="domain" description="DUF7866" evidence="2">
    <location>
        <begin position="61"/>
        <end position="113"/>
    </location>
</feature>
<dbReference type="OrthoDB" id="768311at2759"/>
<evidence type="ECO:0000313" key="3">
    <source>
        <dbReference type="EMBL" id="CAG1858003.1"/>
    </source>
</evidence>
<evidence type="ECO:0000259" key="2">
    <source>
        <dbReference type="Pfam" id="PF25268"/>
    </source>
</evidence>
<dbReference type="AlphaFoldDB" id="A0A804K0U6"/>
<reference evidence="4" key="2">
    <citation type="submission" date="2021-05" db="UniProtKB">
        <authorList>
            <consortium name="EnsemblPlants"/>
        </authorList>
    </citation>
    <scope>IDENTIFICATION</scope>
    <source>
        <strain evidence="4">subsp. malaccensis</strain>
    </source>
</reference>
<organism evidence="4 5">
    <name type="scientific">Musa acuminata subsp. malaccensis</name>
    <name type="common">Wild banana</name>
    <name type="synonym">Musa malaccensis</name>
    <dbReference type="NCBI Taxonomy" id="214687"/>
    <lineage>
        <taxon>Eukaryota</taxon>
        <taxon>Viridiplantae</taxon>
        <taxon>Streptophyta</taxon>
        <taxon>Embryophyta</taxon>
        <taxon>Tracheophyta</taxon>
        <taxon>Spermatophyta</taxon>
        <taxon>Magnoliopsida</taxon>
        <taxon>Liliopsida</taxon>
        <taxon>Zingiberales</taxon>
        <taxon>Musaceae</taxon>
        <taxon>Musa</taxon>
    </lineage>
</organism>